<feature type="compositionally biased region" description="Basic and acidic residues" evidence="1">
    <location>
        <begin position="462"/>
        <end position="472"/>
    </location>
</feature>
<feature type="compositionally biased region" description="Basic and acidic residues" evidence="1">
    <location>
        <begin position="403"/>
        <end position="413"/>
    </location>
</feature>
<feature type="compositionally biased region" description="Basic and acidic residues" evidence="1">
    <location>
        <begin position="570"/>
        <end position="579"/>
    </location>
</feature>
<dbReference type="Pfam" id="PF07727">
    <property type="entry name" value="RVT_2"/>
    <property type="match status" value="1"/>
</dbReference>
<evidence type="ECO:0000259" key="2">
    <source>
        <dbReference type="Pfam" id="PF07727"/>
    </source>
</evidence>
<sequence>MEETFYVTFSEDDEAILQTSTKGDAINFIKVNSFSNDKFNVVLALDEAVHPEPAPTLSHLIYKKMTEMKTDGQEKHIELVNIIGELWLLIEALKEEGWVLAMTEELNKFKRNKVWTLVLKPYGNIIIGLKWVFRNKMDEEGVMDVKSAFLNGKISKEVYVEQPLGFESSEFPNHVCKLNKDLYQANPKESHLVAVKRTFRYLKSTPNLGLWYPKGSGFDLKAYSDSDYAGCNLDKKTKPEYVAFAGCCAQVLWIKSQPTDYDVLYDKEFLYTAKVEEETNTITFSLSWWDEALSFTQTEFISTIRLPICKNPIHLPPKETVRAGLATLACHSAKAPTNLKTKKKKIPSFSQPKSPHKVKVILPKKQVTETQHAEVIVATVDTTKSLESSKLAKEKGNQPSTADTKKIEEDAEDKSIEIPTVEQLLDEVDKQNKAIQETPESPYDTESKIKVVKSDFTSQIPKLKDPIMHDSDESANYESMPEDDLRSVLGFKGDDSDNTQGNDVSHSDHTAGNHGNSIIHQMSDGIQSTLPALSDKFARLETKLSNTLKTNMGKSVTTLVKSVIVDDTAAEEKNKKAKDLNPTATQGEP</sequence>
<name>A0A6L2JRD8_TANCI</name>
<dbReference type="InterPro" id="IPR013103">
    <property type="entry name" value="RVT_2"/>
</dbReference>
<dbReference type="AlphaFoldDB" id="A0A6L2JRD8"/>
<protein>
    <recommendedName>
        <fullName evidence="2">Reverse transcriptase Ty1/copia-type domain-containing protein</fullName>
    </recommendedName>
</protein>
<dbReference type="PANTHER" id="PTHR11439">
    <property type="entry name" value="GAG-POL-RELATED RETROTRANSPOSON"/>
    <property type="match status" value="1"/>
</dbReference>
<evidence type="ECO:0000313" key="3">
    <source>
        <dbReference type="EMBL" id="GEU39638.1"/>
    </source>
</evidence>
<feature type="domain" description="Reverse transcriptase Ty1/copia-type" evidence="2">
    <location>
        <begin position="143"/>
        <end position="184"/>
    </location>
</feature>
<dbReference type="PANTHER" id="PTHR11439:SF463">
    <property type="entry name" value="REVERSE TRANSCRIPTASE TY1_COPIA-TYPE DOMAIN-CONTAINING PROTEIN"/>
    <property type="match status" value="1"/>
</dbReference>
<dbReference type="EMBL" id="BKCJ010001200">
    <property type="protein sequence ID" value="GEU39638.1"/>
    <property type="molecule type" value="Genomic_DNA"/>
</dbReference>
<feature type="region of interest" description="Disordered" evidence="1">
    <location>
        <begin position="566"/>
        <end position="589"/>
    </location>
</feature>
<feature type="region of interest" description="Disordered" evidence="1">
    <location>
        <begin position="462"/>
        <end position="515"/>
    </location>
</feature>
<gene>
    <name evidence="3" type="ORF">Tci_011616</name>
</gene>
<feature type="region of interest" description="Disordered" evidence="1">
    <location>
        <begin position="387"/>
        <end position="413"/>
    </location>
</feature>
<reference evidence="3" key="1">
    <citation type="journal article" date="2019" name="Sci. Rep.">
        <title>Draft genome of Tanacetum cinerariifolium, the natural source of mosquito coil.</title>
        <authorList>
            <person name="Yamashiro T."/>
            <person name="Shiraishi A."/>
            <person name="Satake H."/>
            <person name="Nakayama K."/>
        </authorList>
    </citation>
    <scope>NUCLEOTIDE SEQUENCE</scope>
</reference>
<evidence type="ECO:0000256" key="1">
    <source>
        <dbReference type="SAM" id="MobiDB-lite"/>
    </source>
</evidence>
<accession>A0A6L2JRD8</accession>
<organism evidence="3">
    <name type="scientific">Tanacetum cinerariifolium</name>
    <name type="common">Dalmatian daisy</name>
    <name type="synonym">Chrysanthemum cinerariifolium</name>
    <dbReference type="NCBI Taxonomy" id="118510"/>
    <lineage>
        <taxon>Eukaryota</taxon>
        <taxon>Viridiplantae</taxon>
        <taxon>Streptophyta</taxon>
        <taxon>Embryophyta</taxon>
        <taxon>Tracheophyta</taxon>
        <taxon>Spermatophyta</taxon>
        <taxon>Magnoliopsida</taxon>
        <taxon>eudicotyledons</taxon>
        <taxon>Gunneridae</taxon>
        <taxon>Pentapetalae</taxon>
        <taxon>asterids</taxon>
        <taxon>campanulids</taxon>
        <taxon>Asterales</taxon>
        <taxon>Asteraceae</taxon>
        <taxon>Asteroideae</taxon>
        <taxon>Anthemideae</taxon>
        <taxon>Anthemidinae</taxon>
        <taxon>Tanacetum</taxon>
    </lineage>
</organism>
<comment type="caution">
    <text evidence="3">The sequence shown here is derived from an EMBL/GenBank/DDBJ whole genome shotgun (WGS) entry which is preliminary data.</text>
</comment>
<proteinExistence type="predicted"/>